<keyword evidence="1" id="KW-0472">Membrane</keyword>
<reference evidence="2 3" key="1">
    <citation type="submission" date="2019-11" db="EMBL/GenBank/DDBJ databases">
        <title>Bacillus lacus genome.</title>
        <authorList>
            <person name="Allen C.J."/>
            <person name="Newman J.D."/>
        </authorList>
    </citation>
    <scope>NUCLEOTIDE SEQUENCE [LARGE SCALE GENOMIC DNA]</scope>
    <source>
        <strain evidence="2 3">KCTC 33946</strain>
    </source>
</reference>
<comment type="caution">
    <text evidence="2">The sequence shown here is derived from an EMBL/GenBank/DDBJ whole genome shotgun (WGS) entry which is preliminary data.</text>
</comment>
<keyword evidence="3" id="KW-1185">Reference proteome</keyword>
<dbReference type="AlphaFoldDB" id="A0A7X2J2D2"/>
<evidence type="ECO:0000256" key="1">
    <source>
        <dbReference type="SAM" id="Phobius"/>
    </source>
</evidence>
<keyword evidence="1" id="KW-1133">Transmembrane helix</keyword>
<dbReference type="RefSeq" id="WP_154309578.1">
    <property type="nucleotide sequence ID" value="NZ_WKKI01000062.1"/>
</dbReference>
<dbReference type="Proteomes" id="UP000448867">
    <property type="component" value="Unassembled WGS sequence"/>
</dbReference>
<organism evidence="2 3">
    <name type="scientific">Metabacillus lacus</name>
    <dbReference type="NCBI Taxonomy" id="1983721"/>
    <lineage>
        <taxon>Bacteria</taxon>
        <taxon>Bacillati</taxon>
        <taxon>Bacillota</taxon>
        <taxon>Bacilli</taxon>
        <taxon>Bacillales</taxon>
        <taxon>Bacillaceae</taxon>
        <taxon>Metabacillus</taxon>
    </lineage>
</organism>
<dbReference type="OrthoDB" id="2972821at2"/>
<feature type="transmembrane region" description="Helical" evidence="1">
    <location>
        <begin position="35"/>
        <end position="56"/>
    </location>
</feature>
<protein>
    <submittedName>
        <fullName evidence="2">Uncharacterized protein</fullName>
    </submittedName>
</protein>
<keyword evidence="1" id="KW-0812">Transmembrane</keyword>
<gene>
    <name evidence="2" type="ORF">GJU40_18550</name>
</gene>
<name>A0A7X2J2D2_9BACI</name>
<accession>A0A7X2J2D2</accession>
<proteinExistence type="predicted"/>
<evidence type="ECO:0000313" key="3">
    <source>
        <dbReference type="Proteomes" id="UP000448867"/>
    </source>
</evidence>
<dbReference type="EMBL" id="WKKI01000062">
    <property type="protein sequence ID" value="MRX74125.1"/>
    <property type="molecule type" value="Genomic_DNA"/>
</dbReference>
<evidence type="ECO:0000313" key="2">
    <source>
        <dbReference type="EMBL" id="MRX74125.1"/>
    </source>
</evidence>
<sequence length="63" mass="7035">MAKTSIHPLILLSLTISSAAMGLFSYQNYVENQMGYTAIFLLLCFLMITLAVYGFVRNGKINK</sequence>